<organism evidence="1 2">
    <name type="scientific">Cyclotella atomus</name>
    <dbReference type="NCBI Taxonomy" id="382360"/>
    <lineage>
        <taxon>Eukaryota</taxon>
        <taxon>Sar</taxon>
        <taxon>Stramenopiles</taxon>
        <taxon>Ochrophyta</taxon>
        <taxon>Bacillariophyta</taxon>
        <taxon>Coscinodiscophyceae</taxon>
        <taxon>Thalassiosirophycidae</taxon>
        <taxon>Stephanodiscales</taxon>
        <taxon>Stephanodiscaceae</taxon>
        <taxon>Cyclotella</taxon>
    </lineage>
</organism>
<gene>
    <name evidence="1" type="ORF">ACHAWO_013464</name>
</gene>
<protein>
    <submittedName>
        <fullName evidence="1">Uncharacterized protein</fullName>
    </submittedName>
</protein>
<comment type="caution">
    <text evidence="1">The sequence shown here is derived from an EMBL/GenBank/DDBJ whole genome shotgun (WGS) entry which is preliminary data.</text>
</comment>
<dbReference type="EMBL" id="JALLPJ020001012">
    <property type="protein sequence ID" value="KAL3778008.1"/>
    <property type="molecule type" value="Genomic_DNA"/>
</dbReference>
<accession>A0ABD3NRC9</accession>
<dbReference type="AlphaFoldDB" id="A0ABD3NRC9"/>
<keyword evidence="2" id="KW-1185">Reference proteome</keyword>
<proteinExistence type="predicted"/>
<sequence length="98" mass="10573">MGVTTLGDSLLLSLEMLEGFFVSTRLVLRDEVGDSWVDEEIAKPEHGLSMKLAIRCSKDGDDFEGSAACAVWCIGGMVPGHIPSTLTQDNKTPLSFDI</sequence>
<name>A0ABD3NRC9_9STRA</name>
<dbReference type="Proteomes" id="UP001530400">
    <property type="component" value="Unassembled WGS sequence"/>
</dbReference>
<reference evidence="1 2" key="1">
    <citation type="submission" date="2024-10" db="EMBL/GenBank/DDBJ databases">
        <title>Updated reference genomes for cyclostephanoid diatoms.</title>
        <authorList>
            <person name="Roberts W.R."/>
            <person name="Alverson A.J."/>
        </authorList>
    </citation>
    <scope>NUCLEOTIDE SEQUENCE [LARGE SCALE GENOMIC DNA]</scope>
    <source>
        <strain evidence="1 2">AJA010-31</strain>
    </source>
</reference>
<evidence type="ECO:0000313" key="1">
    <source>
        <dbReference type="EMBL" id="KAL3778008.1"/>
    </source>
</evidence>
<evidence type="ECO:0000313" key="2">
    <source>
        <dbReference type="Proteomes" id="UP001530400"/>
    </source>
</evidence>